<evidence type="ECO:0000313" key="1">
    <source>
        <dbReference type="EMBL" id="GBN12598.1"/>
    </source>
</evidence>
<dbReference type="OrthoDB" id="6450226at2759"/>
<comment type="caution">
    <text evidence="1">The sequence shown here is derived from an EMBL/GenBank/DDBJ whole genome shotgun (WGS) entry which is preliminary data.</text>
</comment>
<evidence type="ECO:0000313" key="2">
    <source>
        <dbReference type="Proteomes" id="UP000499080"/>
    </source>
</evidence>
<accession>A0A4Y2LCX2</accession>
<dbReference type="AlphaFoldDB" id="A0A4Y2LCX2"/>
<dbReference type="EMBL" id="BGPR01005697">
    <property type="protein sequence ID" value="GBN12598.1"/>
    <property type="molecule type" value="Genomic_DNA"/>
</dbReference>
<gene>
    <name evidence="1" type="ORF">AVEN_265515_1</name>
</gene>
<proteinExistence type="predicted"/>
<keyword evidence="2" id="KW-1185">Reference proteome</keyword>
<reference evidence="1 2" key="1">
    <citation type="journal article" date="2019" name="Sci. Rep.">
        <title>Orb-weaving spider Araneus ventricosus genome elucidates the spidroin gene catalogue.</title>
        <authorList>
            <person name="Kono N."/>
            <person name="Nakamura H."/>
            <person name="Ohtoshi R."/>
            <person name="Moran D.A.P."/>
            <person name="Shinohara A."/>
            <person name="Yoshida Y."/>
            <person name="Fujiwara M."/>
            <person name="Mori M."/>
            <person name="Tomita M."/>
            <person name="Arakawa K."/>
        </authorList>
    </citation>
    <scope>NUCLEOTIDE SEQUENCE [LARGE SCALE GENOMIC DNA]</scope>
</reference>
<protein>
    <submittedName>
        <fullName evidence="1">Uncharacterized protein</fullName>
    </submittedName>
</protein>
<dbReference type="Proteomes" id="UP000499080">
    <property type="component" value="Unassembled WGS sequence"/>
</dbReference>
<name>A0A4Y2LCX2_ARAVE</name>
<organism evidence="1 2">
    <name type="scientific">Araneus ventricosus</name>
    <name type="common">Orbweaver spider</name>
    <name type="synonym">Epeira ventricosa</name>
    <dbReference type="NCBI Taxonomy" id="182803"/>
    <lineage>
        <taxon>Eukaryota</taxon>
        <taxon>Metazoa</taxon>
        <taxon>Ecdysozoa</taxon>
        <taxon>Arthropoda</taxon>
        <taxon>Chelicerata</taxon>
        <taxon>Arachnida</taxon>
        <taxon>Araneae</taxon>
        <taxon>Araneomorphae</taxon>
        <taxon>Entelegynae</taxon>
        <taxon>Araneoidea</taxon>
        <taxon>Araneidae</taxon>
        <taxon>Araneus</taxon>
    </lineage>
</organism>
<sequence>MMQLEPREISIPRRGAENRAYLTLNQKRYPEQNPKFSINLNMLWLWKATLIDIRIGDIHGRVCADPSATRSIAGELMSNLFRERGVDFQKMEVTISLADVSRTTT</sequence>